<evidence type="ECO:0000313" key="2">
    <source>
        <dbReference type="EMBL" id="AVO28266.1"/>
    </source>
</evidence>
<protein>
    <submittedName>
        <fullName evidence="2">Prepilin peptidase</fullName>
    </submittedName>
</protein>
<dbReference type="Pfam" id="PF01478">
    <property type="entry name" value="Peptidase_A24"/>
    <property type="match status" value="1"/>
</dbReference>
<organism evidence="2 3">
    <name type="scientific">Megasphaera elsdenii</name>
    <dbReference type="NCBI Taxonomy" id="907"/>
    <lineage>
        <taxon>Bacteria</taxon>
        <taxon>Bacillati</taxon>
        <taxon>Bacillota</taxon>
        <taxon>Negativicutes</taxon>
        <taxon>Veillonellales</taxon>
        <taxon>Veillonellaceae</taxon>
        <taxon>Megasphaera</taxon>
    </lineage>
</organism>
<proteinExistence type="predicted"/>
<accession>A0A269TD72</accession>
<evidence type="ECO:0000259" key="1">
    <source>
        <dbReference type="Pfam" id="PF01478"/>
    </source>
</evidence>
<gene>
    <name evidence="2" type="ORF">C6Y28_11915</name>
</gene>
<dbReference type="Gene3D" id="1.20.120.1220">
    <property type="match status" value="1"/>
</dbReference>
<evidence type="ECO:0000313" key="3">
    <source>
        <dbReference type="Proteomes" id="UP000238358"/>
    </source>
</evidence>
<dbReference type="GeneID" id="97492885"/>
<dbReference type="AlphaFoldDB" id="A0A269TD72"/>
<dbReference type="GO" id="GO:0016020">
    <property type="term" value="C:membrane"/>
    <property type="evidence" value="ECO:0007669"/>
    <property type="project" value="InterPro"/>
</dbReference>
<dbReference type="InterPro" id="IPR000045">
    <property type="entry name" value="Prepilin_IV_endopep_pep"/>
</dbReference>
<dbReference type="Proteomes" id="UP000238358">
    <property type="component" value="Chromosome"/>
</dbReference>
<dbReference type="OrthoDB" id="1625253at2"/>
<dbReference type="RefSeq" id="WP_014016501.1">
    <property type="nucleotide sequence ID" value="NZ_CABMON010000010.1"/>
</dbReference>
<sequence>MEWPELFLWYGTAAGCTAWICYTDIRRCWIADAPVLALALGNGLAGYAGLVRPFWPVSVGVAAFFLVLYGLWPGAIGSGDIKLALALSPGCPDWGAWVMLVASFCLAAPAALVYRRWKGASVIPFGPFLLLGWWLAQGPFPSWWPGGWLW</sequence>
<dbReference type="EMBL" id="CP027569">
    <property type="protein sequence ID" value="AVO28266.1"/>
    <property type="molecule type" value="Genomic_DNA"/>
</dbReference>
<reference evidence="2 3" key="1">
    <citation type="journal article" date="2018" name="Genome Announc.">
        <title>Complete genomes of two Megasphaera elsdenii strains, NCIMB 702410 and ATCC 25940.</title>
        <authorList>
            <person name="Hatmaker E.A."/>
            <person name="O'Dell K."/>
            <person name="Riley L.A."/>
            <person name="Klingeman D.M."/>
            <person name="Guss A.M."/>
        </authorList>
    </citation>
    <scope>NUCLEOTIDE SEQUENCE [LARGE SCALE GENOMIC DNA]</scope>
    <source>
        <strain evidence="2 3">NCIMB702410</strain>
    </source>
</reference>
<dbReference type="GO" id="GO:0004190">
    <property type="term" value="F:aspartic-type endopeptidase activity"/>
    <property type="evidence" value="ECO:0007669"/>
    <property type="project" value="InterPro"/>
</dbReference>
<name>A0A269TD72_MEGEL</name>
<feature type="domain" description="Prepilin type IV endopeptidase peptidase" evidence="1">
    <location>
        <begin position="15"/>
        <end position="109"/>
    </location>
</feature>